<dbReference type="Proteomes" id="UP001301350">
    <property type="component" value="Unassembled WGS sequence"/>
</dbReference>
<feature type="transmembrane region" description="Helical" evidence="2">
    <location>
        <begin position="122"/>
        <end position="139"/>
    </location>
</feature>
<evidence type="ECO:0000313" key="4">
    <source>
        <dbReference type="Proteomes" id="UP001301350"/>
    </source>
</evidence>
<gene>
    <name evidence="3" type="ORF">CDCA_CDCA10G2991</name>
</gene>
<evidence type="ECO:0000256" key="2">
    <source>
        <dbReference type="SAM" id="Phobius"/>
    </source>
</evidence>
<keyword evidence="2" id="KW-1133">Transmembrane helix</keyword>
<name>A0AAV9IY02_CYACA</name>
<comment type="caution">
    <text evidence="3">The sequence shown here is derived from an EMBL/GenBank/DDBJ whole genome shotgun (WGS) entry which is preliminary data.</text>
</comment>
<feature type="compositionally biased region" description="Low complexity" evidence="1">
    <location>
        <begin position="277"/>
        <end position="301"/>
    </location>
</feature>
<evidence type="ECO:0008006" key="5">
    <source>
        <dbReference type="Google" id="ProtNLM"/>
    </source>
</evidence>
<dbReference type="Pfam" id="PF11016">
    <property type="entry name" value="DUF2854"/>
    <property type="match status" value="1"/>
</dbReference>
<keyword evidence="4" id="KW-1185">Reference proteome</keyword>
<reference evidence="3 4" key="1">
    <citation type="submission" date="2022-07" db="EMBL/GenBank/DDBJ databases">
        <title>Genome-wide signatures of adaptation to extreme environments.</title>
        <authorList>
            <person name="Cho C.H."/>
            <person name="Yoon H.S."/>
        </authorList>
    </citation>
    <scope>NUCLEOTIDE SEQUENCE [LARGE SCALE GENOMIC DNA]</scope>
    <source>
        <strain evidence="3 4">DBV 063 E5</strain>
    </source>
</reference>
<evidence type="ECO:0000256" key="1">
    <source>
        <dbReference type="SAM" id="MobiDB-lite"/>
    </source>
</evidence>
<keyword evidence="2" id="KW-0812">Transmembrane</keyword>
<feature type="region of interest" description="Disordered" evidence="1">
    <location>
        <begin position="269"/>
        <end position="343"/>
    </location>
</feature>
<protein>
    <recommendedName>
        <fullName evidence="5">Thylakoid membrane protein</fullName>
    </recommendedName>
</protein>
<organism evidence="3 4">
    <name type="scientific">Cyanidium caldarium</name>
    <name type="common">Red alga</name>
    <dbReference type="NCBI Taxonomy" id="2771"/>
    <lineage>
        <taxon>Eukaryota</taxon>
        <taxon>Rhodophyta</taxon>
        <taxon>Bangiophyceae</taxon>
        <taxon>Cyanidiales</taxon>
        <taxon>Cyanidiaceae</taxon>
        <taxon>Cyanidium</taxon>
    </lineage>
</organism>
<accession>A0AAV9IY02</accession>
<sequence length="343" mass="36930">MQAVAVAFVGSLTCKALFTRAWPSAEASHCPWSTGRRPVVVQPPSSFHRSPRPTPASHRCRLQRAPGRLLRMAQQQTPPPPPFELRGFSLAKVLTAAGAALTGWSFVTYFQSSGTASATSLTFIYGLPILLLGLALWYAELKPVPLETTAEAQALRDRRATSVQKQIIRDVTRHRYGDEAHLSAALRALRVIAKGEPAPTLVKLEEAATSPDGEYALTLLFESPLTPLSAFQKVEGRMDTFFGGGIRHELRMRDAEKQLVELKLITVSEGEGGSGSAGAAATSTTTSSPSTPSASTPVAPSKAITPSHASADPRHSRTPFALFRFKPTRLPGPPQPYDPNKFV</sequence>
<dbReference type="EMBL" id="JANCYW010000010">
    <property type="protein sequence ID" value="KAK4536966.1"/>
    <property type="molecule type" value="Genomic_DNA"/>
</dbReference>
<evidence type="ECO:0000313" key="3">
    <source>
        <dbReference type="EMBL" id="KAK4536966.1"/>
    </source>
</evidence>
<dbReference type="PANTHER" id="PTHR35551:SF1">
    <property type="entry name" value="ACCLIMATION OF PHOTOSYNTHESIS TO ENVIRONMENT"/>
    <property type="match status" value="1"/>
</dbReference>
<dbReference type="AlphaFoldDB" id="A0AAV9IY02"/>
<dbReference type="InterPro" id="IPR021275">
    <property type="entry name" value="DUF2854"/>
</dbReference>
<dbReference type="PANTHER" id="PTHR35551">
    <property type="match status" value="1"/>
</dbReference>
<feature type="transmembrane region" description="Helical" evidence="2">
    <location>
        <begin position="88"/>
        <end position="110"/>
    </location>
</feature>
<proteinExistence type="predicted"/>
<keyword evidence="2" id="KW-0472">Membrane</keyword>